<dbReference type="EMBL" id="KZ992424">
    <property type="protein sequence ID" value="RKP11190.1"/>
    <property type="molecule type" value="Genomic_DNA"/>
</dbReference>
<protein>
    <submittedName>
        <fullName evidence="1">Las1-like-domain-containing protein</fullName>
    </submittedName>
</protein>
<dbReference type="Proteomes" id="UP000271241">
    <property type="component" value="Unassembled WGS sequence"/>
</dbReference>
<organism evidence="1 2">
    <name type="scientific">Thamnocephalis sphaerospora</name>
    <dbReference type="NCBI Taxonomy" id="78915"/>
    <lineage>
        <taxon>Eukaryota</taxon>
        <taxon>Fungi</taxon>
        <taxon>Fungi incertae sedis</taxon>
        <taxon>Zoopagomycota</taxon>
        <taxon>Zoopagomycotina</taxon>
        <taxon>Zoopagomycetes</taxon>
        <taxon>Zoopagales</taxon>
        <taxon>Sigmoideomycetaceae</taxon>
        <taxon>Thamnocephalis</taxon>
    </lineage>
</organism>
<accession>A0A4P9Y0A1</accession>
<name>A0A4P9Y0A1_9FUNG</name>
<dbReference type="InterPro" id="IPR007174">
    <property type="entry name" value="Las1"/>
</dbReference>
<dbReference type="GO" id="GO:0030687">
    <property type="term" value="C:preribosome, large subunit precursor"/>
    <property type="evidence" value="ECO:0007669"/>
    <property type="project" value="TreeGrafter"/>
</dbReference>
<gene>
    <name evidence="1" type="ORF">THASP1DRAFT_27027</name>
</gene>
<dbReference type="Pfam" id="PF04031">
    <property type="entry name" value="Las1"/>
    <property type="match status" value="1"/>
</dbReference>
<dbReference type="GO" id="GO:0090730">
    <property type="term" value="C:Las1 complex"/>
    <property type="evidence" value="ECO:0007669"/>
    <property type="project" value="InterPro"/>
</dbReference>
<dbReference type="GO" id="GO:0000470">
    <property type="term" value="P:maturation of LSU-rRNA"/>
    <property type="evidence" value="ECO:0007669"/>
    <property type="project" value="TreeGrafter"/>
</dbReference>
<sequence>MTLRLPRIVPWSSREEYDQVAQWLFSADSAQRQLAVNRVRAWSSRGKVPHAVDCTATLVELGLLVDRCSLDTKHACAPVVPPKELRLMMTMALIRFVNGFVDAQQQGVYALSVSAVAEQLGIPARFVELRHAGTHDQLPGLVVLRSACTQALRWLYDNYWAQQRSYLHEAMVEMRPVLSEYKELRKKTMKTRRAASGRPASEEARALRMIVGLSDADTFEDTLIPILLEPGFLVPTGKKKRAALPNIQLPTELDRLWRPALARFSRAWDSANFVDALVQAMLEILTGKAGNEDPLDVSTMLLDESVDQLLAPPVKPLSTSYGWTLVAWVERFVAEHFRSTNTNADVPLALRQLDDLIETCLRRPNRYTQHILQHACTLDTQLAEELLPFVSYIQQRVQPIKTAAGQSMALTEDEMTHELKALNGTLASMHHTPAPLFPTTLDATAIDASHTRWSLADTWQSCPIGCLPEEGRMPDLFLPPELDMLAYMHVFCLYFCVEHSIRLALGHGCYAKHTHRTET</sequence>
<dbReference type="GO" id="GO:0004519">
    <property type="term" value="F:endonuclease activity"/>
    <property type="evidence" value="ECO:0007669"/>
    <property type="project" value="InterPro"/>
</dbReference>
<dbReference type="PANTHER" id="PTHR15002:SF0">
    <property type="entry name" value="RIBOSOMAL BIOGENESIS PROTEIN LAS1L"/>
    <property type="match status" value="1"/>
</dbReference>
<dbReference type="OrthoDB" id="10263222at2759"/>
<proteinExistence type="predicted"/>
<evidence type="ECO:0000313" key="1">
    <source>
        <dbReference type="EMBL" id="RKP11190.1"/>
    </source>
</evidence>
<keyword evidence="2" id="KW-1185">Reference proteome</keyword>
<dbReference type="GO" id="GO:0000460">
    <property type="term" value="P:maturation of 5.8S rRNA"/>
    <property type="evidence" value="ECO:0007669"/>
    <property type="project" value="TreeGrafter"/>
</dbReference>
<dbReference type="STRING" id="78915.A0A4P9Y0A1"/>
<dbReference type="AlphaFoldDB" id="A0A4P9Y0A1"/>
<dbReference type="PANTHER" id="PTHR15002">
    <property type="entry name" value="RIBOSOMAL BIOGENESIS PROTEIN LAS1L"/>
    <property type="match status" value="1"/>
</dbReference>
<reference evidence="2" key="1">
    <citation type="journal article" date="2018" name="Nat. Microbiol.">
        <title>Leveraging single-cell genomics to expand the fungal tree of life.</title>
        <authorList>
            <person name="Ahrendt S.R."/>
            <person name="Quandt C.A."/>
            <person name="Ciobanu D."/>
            <person name="Clum A."/>
            <person name="Salamov A."/>
            <person name="Andreopoulos B."/>
            <person name="Cheng J.F."/>
            <person name="Woyke T."/>
            <person name="Pelin A."/>
            <person name="Henrissat B."/>
            <person name="Reynolds N.K."/>
            <person name="Benny G.L."/>
            <person name="Smith M.E."/>
            <person name="James T.Y."/>
            <person name="Grigoriev I.V."/>
        </authorList>
    </citation>
    <scope>NUCLEOTIDE SEQUENCE [LARGE SCALE GENOMIC DNA]</scope>
    <source>
        <strain evidence="2">RSA 1356</strain>
    </source>
</reference>
<evidence type="ECO:0000313" key="2">
    <source>
        <dbReference type="Proteomes" id="UP000271241"/>
    </source>
</evidence>